<protein>
    <submittedName>
        <fullName evidence="2">Uncharacterized protein</fullName>
    </submittedName>
</protein>
<gene>
    <name evidence="2" type="ORF">FHS65_000449</name>
</gene>
<keyword evidence="3" id="KW-1185">Reference proteome</keyword>
<feature type="chain" id="PRO_5030892603" evidence="1">
    <location>
        <begin position="20"/>
        <end position="184"/>
    </location>
</feature>
<evidence type="ECO:0000313" key="3">
    <source>
        <dbReference type="Proteomes" id="UP000548978"/>
    </source>
</evidence>
<dbReference type="RefSeq" id="WP_123286706.1">
    <property type="nucleotide sequence ID" value="NZ_JACIJB010000001.1"/>
</dbReference>
<organism evidence="2 3">
    <name type="scientific">Brevundimonas halotolerans</name>
    <dbReference type="NCBI Taxonomy" id="69670"/>
    <lineage>
        <taxon>Bacteria</taxon>
        <taxon>Pseudomonadati</taxon>
        <taxon>Pseudomonadota</taxon>
        <taxon>Alphaproteobacteria</taxon>
        <taxon>Caulobacterales</taxon>
        <taxon>Caulobacteraceae</taxon>
        <taxon>Brevundimonas</taxon>
    </lineage>
</organism>
<evidence type="ECO:0000256" key="1">
    <source>
        <dbReference type="SAM" id="SignalP"/>
    </source>
</evidence>
<evidence type="ECO:0000313" key="2">
    <source>
        <dbReference type="EMBL" id="MBB5659731.1"/>
    </source>
</evidence>
<dbReference type="AlphaFoldDB" id="A0A7W9A1M6"/>
<keyword evidence="1" id="KW-0732">Signal</keyword>
<accession>A0A7W9A1M6</accession>
<dbReference type="Proteomes" id="UP000548978">
    <property type="component" value="Unassembled WGS sequence"/>
</dbReference>
<name>A0A7W9A1M6_9CAUL</name>
<dbReference type="EMBL" id="JACIJB010000001">
    <property type="protein sequence ID" value="MBB5659731.1"/>
    <property type="molecule type" value="Genomic_DNA"/>
</dbReference>
<feature type="signal peptide" evidence="1">
    <location>
        <begin position="1"/>
        <end position="19"/>
    </location>
</feature>
<sequence length="184" mass="19584">MRFILLCLPLAVSLCSCNAGQSARGGVQQFQSGFGAAATAPLEDLNLNKDEIPAVLLEALTSPYGLRNLNQCRTIAAEIARLNEALGPDVDEPAPDDPGLLSERAADAAATAALDLVRDTSTDFIPGRSWIRRLSGAEQSDRQMQSAVEAGRLRRAFLKGVGMQLNCAPPAAPAWFRPRGAGRR</sequence>
<dbReference type="OrthoDB" id="7211066at2"/>
<dbReference type="PROSITE" id="PS51257">
    <property type="entry name" value="PROKAR_LIPOPROTEIN"/>
    <property type="match status" value="1"/>
</dbReference>
<comment type="caution">
    <text evidence="2">The sequence shown here is derived from an EMBL/GenBank/DDBJ whole genome shotgun (WGS) entry which is preliminary data.</text>
</comment>
<reference evidence="2 3" key="1">
    <citation type="submission" date="2020-08" db="EMBL/GenBank/DDBJ databases">
        <title>Genomic Encyclopedia of Type Strains, Phase IV (KMG-IV): sequencing the most valuable type-strain genomes for metagenomic binning, comparative biology and taxonomic classification.</title>
        <authorList>
            <person name="Goeker M."/>
        </authorList>
    </citation>
    <scope>NUCLEOTIDE SEQUENCE [LARGE SCALE GENOMIC DNA]</scope>
    <source>
        <strain evidence="2 3">DSM 24448</strain>
    </source>
</reference>
<proteinExistence type="predicted"/>